<dbReference type="GO" id="GO:0015562">
    <property type="term" value="F:efflux transmembrane transporter activity"/>
    <property type="evidence" value="ECO:0007669"/>
    <property type="project" value="TreeGrafter"/>
</dbReference>
<evidence type="ECO:0000259" key="4">
    <source>
        <dbReference type="Pfam" id="PF25954"/>
    </source>
</evidence>
<dbReference type="OrthoDB" id="176710at2"/>
<evidence type="ECO:0000259" key="3">
    <source>
        <dbReference type="Pfam" id="PF25917"/>
    </source>
</evidence>
<dbReference type="InterPro" id="IPR006143">
    <property type="entry name" value="RND_pump_MFP"/>
</dbReference>
<dbReference type="GO" id="GO:1990281">
    <property type="term" value="C:efflux pump complex"/>
    <property type="evidence" value="ECO:0007669"/>
    <property type="project" value="TreeGrafter"/>
</dbReference>
<dbReference type="PANTHER" id="PTHR30469">
    <property type="entry name" value="MULTIDRUG RESISTANCE PROTEIN MDTA"/>
    <property type="match status" value="1"/>
</dbReference>
<keyword evidence="6" id="KW-1185">Reference proteome</keyword>
<evidence type="ECO:0000256" key="2">
    <source>
        <dbReference type="SAM" id="Coils"/>
    </source>
</evidence>
<reference evidence="5 6" key="1">
    <citation type="submission" date="2016-10" db="EMBL/GenBank/DDBJ databases">
        <authorList>
            <person name="de Groot N.N."/>
        </authorList>
    </citation>
    <scope>NUCLEOTIDE SEQUENCE [LARGE SCALE GENOMIC DNA]</scope>
    <source>
        <strain evidence="5 6">DSM 12130</strain>
    </source>
</reference>
<accession>A0A1H0JAV9</accession>
<dbReference type="Gene3D" id="1.10.287.470">
    <property type="entry name" value="Helix hairpin bin"/>
    <property type="match status" value="1"/>
</dbReference>
<comment type="similarity">
    <text evidence="1">Belongs to the membrane fusion protein (MFP) (TC 8.A.1) family.</text>
</comment>
<keyword evidence="2" id="KW-0175">Coiled coil</keyword>
<dbReference type="RefSeq" id="WP_092218884.1">
    <property type="nucleotide sequence ID" value="NZ_FNJI01000001.1"/>
</dbReference>
<dbReference type="Gene3D" id="2.40.420.20">
    <property type="match status" value="1"/>
</dbReference>
<dbReference type="AlphaFoldDB" id="A0A1H0JAV9"/>
<dbReference type="Pfam" id="PF25954">
    <property type="entry name" value="Beta-barrel_RND_2"/>
    <property type="match status" value="1"/>
</dbReference>
<dbReference type="STRING" id="91360.SAMN05660330_00217"/>
<evidence type="ECO:0000313" key="6">
    <source>
        <dbReference type="Proteomes" id="UP000199073"/>
    </source>
</evidence>
<feature type="domain" description="CusB-like beta-barrel" evidence="4">
    <location>
        <begin position="204"/>
        <end position="271"/>
    </location>
</feature>
<dbReference type="InterPro" id="IPR058792">
    <property type="entry name" value="Beta-barrel_RND_2"/>
</dbReference>
<dbReference type="Proteomes" id="UP000199073">
    <property type="component" value="Unassembled WGS sequence"/>
</dbReference>
<evidence type="ECO:0000313" key="5">
    <source>
        <dbReference type="EMBL" id="SDO40888.1"/>
    </source>
</evidence>
<gene>
    <name evidence="5" type="ORF">SAMN05660330_00217</name>
</gene>
<dbReference type="PANTHER" id="PTHR30469:SF38">
    <property type="entry name" value="HLYD FAMILY SECRETION PROTEIN"/>
    <property type="match status" value="1"/>
</dbReference>
<organism evidence="5 6">
    <name type="scientific">Desulforhopalus singaporensis</name>
    <dbReference type="NCBI Taxonomy" id="91360"/>
    <lineage>
        <taxon>Bacteria</taxon>
        <taxon>Pseudomonadati</taxon>
        <taxon>Thermodesulfobacteriota</taxon>
        <taxon>Desulfobulbia</taxon>
        <taxon>Desulfobulbales</taxon>
        <taxon>Desulfocapsaceae</taxon>
        <taxon>Desulforhopalus</taxon>
    </lineage>
</organism>
<dbReference type="InterPro" id="IPR058625">
    <property type="entry name" value="MdtA-like_BSH"/>
</dbReference>
<dbReference type="SUPFAM" id="SSF111369">
    <property type="entry name" value="HlyD-like secretion proteins"/>
    <property type="match status" value="1"/>
</dbReference>
<evidence type="ECO:0000256" key="1">
    <source>
        <dbReference type="ARBA" id="ARBA00009477"/>
    </source>
</evidence>
<feature type="domain" description="Multidrug resistance protein MdtA-like barrel-sandwich hybrid" evidence="3">
    <location>
        <begin position="70"/>
        <end position="190"/>
    </location>
</feature>
<dbReference type="EMBL" id="FNJI01000001">
    <property type="protein sequence ID" value="SDO40888.1"/>
    <property type="molecule type" value="Genomic_DNA"/>
</dbReference>
<dbReference type="Gene3D" id="2.40.30.170">
    <property type="match status" value="1"/>
</dbReference>
<sequence>MKHKYFNHVIPVIFIFFIVTALSGCEKEPTETNPEVRQLPEAAVTVARVVKRTATNQIELVGTVEAVDRAKISAKISGNIISLPVSPGSRINKDDLLVEISAGEISAQVQQAKAQLEQAERNLAREQKLLLKNAATPESVKNLRDTVNIAAASFRESRTMLNYTRIKSPFAGIVTHKFANAGDLATPGKPLLQIESENELQVLTDIPEALVHTLSLGQQLTVHVPAAGKQLTGVITEISPTSDPASHTSPIKLKVHPAPNLRSGQFARVMFPLAGNDNLIIPVSALAPYGQMERVFVADGRTAHIRLVKTGAVIPFVTGEKMIEIVSGLSQDELVIIGTDRVLENGQPIVVR</sequence>
<name>A0A1H0JAV9_9BACT</name>
<dbReference type="Gene3D" id="2.40.50.100">
    <property type="match status" value="1"/>
</dbReference>
<proteinExistence type="inferred from homology"/>
<dbReference type="NCBIfam" id="TIGR01730">
    <property type="entry name" value="RND_mfp"/>
    <property type="match status" value="1"/>
</dbReference>
<dbReference type="Pfam" id="PF25917">
    <property type="entry name" value="BSH_RND"/>
    <property type="match status" value="1"/>
</dbReference>
<feature type="coiled-coil region" evidence="2">
    <location>
        <begin position="102"/>
        <end position="133"/>
    </location>
</feature>
<protein>
    <submittedName>
        <fullName evidence="5">RND family efflux transporter, MFP subunit</fullName>
    </submittedName>
</protein>
<dbReference type="PROSITE" id="PS51257">
    <property type="entry name" value="PROKAR_LIPOPROTEIN"/>
    <property type="match status" value="1"/>
</dbReference>